<keyword evidence="3" id="KW-0202">Cytokine</keyword>
<evidence type="ECO:0000256" key="1">
    <source>
        <dbReference type="ARBA" id="ARBA00004613"/>
    </source>
</evidence>
<evidence type="ECO:0000256" key="4">
    <source>
        <dbReference type="ARBA" id="ARBA00022525"/>
    </source>
</evidence>
<evidence type="ECO:0000256" key="2">
    <source>
        <dbReference type="ARBA" id="ARBA00016836"/>
    </source>
</evidence>
<evidence type="ECO:0000256" key="6">
    <source>
        <dbReference type="SAM" id="MobiDB-lite"/>
    </source>
</evidence>
<evidence type="ECO:0000256" key="3">
    <source>
        <dbReference type="ARBA" id="ARBA00022514"/>
    </source>
</evidence>
<dbReference type="InterPro" id="IPR001581">
    <property type="entry name" value="Leukemia_IF/oncostatin"/>
</dbReference>
<dbReference type="PRINTS" id="PR01883">
    <property type="entry name" value="LEUKAEMIAIF"/>
</dbReference>
<dbReference type="GO" id="GO:0045595">
    <property type="term" value="P:regulation of cell differentiation"/>
    <property type="evidence" value="ECO:0007669"/>
    <property type="project" value="TreeGrafter"/>
</dbReference>
<reference evidence="7" key="3">
    <citation type="submission" date="2025-09" db="UniProtKB">
        <authorList>
            <consortium name="Ensembl"/>
        </authorList>
    </citation>
    <scope>IDENTIFICATION</scope>
</reference>
<dbReference type="Ensembl" id="ENSPMRT00000038582.1">
    <property type="protein sequence ID" value="ENSPMRP00000036413.1"/>
    <property type="gene ID" value="ENSPMRG00000023500.1"/>
</dbReference>
<reference evidence="7" key="2">
    <citation type="submission" date="2025-08" db="UniProtKB">
        <authorList>
            <consortium name="Ensembl"/>
        </authorList>
    </citation>
    <scope>IDENTIFICATION</scope>
</reference>
<proteinExistence type="predicted"/>
<comment type="subcellular location">
    <subcellularLocation>
        <location evidence="1">Secreted</location>
    </subcellularLocation>
</comment>
<dbReference type="GO" id="GO:0006955">
    <property type="term" value="P:immune response"/>
    <property type="evidence" value="ECO:0007669"/>
    <property type="project" value="InterPro"/>
</dbReference>
<dbReference type="GO" id="GO:0005146">
    <property type="term" value="F:leukemia inhibitory factor receptor binding"/>
    <property type="evidence" value="ECO:0007669"/>
    <property type="project" value="InterPro"/>
</dbReference>
<dbReference type="AlphaFoldDB" id="A0A670KG62"/>
<evidence type="ECO:0000256" key="5">
    <source>
        <dbReference type="ARBA" id="ARBA00024822"/>
    </source>
</evidence>
<sequence length="168" mass="18562">QRRYLLSNLTHMGLVQDADQLCSTTPVPWFPDSNIARKPQNLMLQELYRTALCLKDSLMLIREQQSGLTGPHEALHSQLGKAQQQVTGLVTNTQCTLCLQGLTLPAVTLPARPTGPSAFQQKIDGCRVLRNYSKLIGGLAKAFRKHLAKGKGAERQKTRNRTKPAAAF</sequence>
<comment type="function">
    <text evidence="5">LIF has the capacity to induce terminal differentiation in leukemic cells. Its activities include the induction of hematopoietic differentiation in normal and myeloid leukemia cells, the induction of neuronal cell differentiation, and the stimulation of acute-phase protein synthesis in hepatocytes.</text>
</comment>
<dbReference type="GO" id="GO:0008284">
    <property type="term" value="P:positive regulation of cell population proliferation"/>
    <property type="evidence" value="ECO:0007669"/>
    <property type="project" value="TreeGrafter"/>
</dbReference>
<protein>
    <recommendedName>
        <fullName evidence="2">Leukemia inhibitory factor</fullName>
    </recommendedName>
</protein>
<feature type="region of interest" description="Disordered" evidence="6">
    <location>
        <begin position="148"/>
        <end position="168"/>
    </location>
</feature>
<evidence type="ECO:0000313" key="7">
    <source>
        <dbReference type="Ensembl" id="ENSPMRP00000036413.1"/>
    </source>
</evidence>
<dbReference type="InterPro" id="IPR003624">
    <property type="entry name" value="Leukemia_IF"/>
</dbReference>
<dbReference type="GO" id="GO:0005615">
    <property type="term" value="C:extracellular space"/>
    <property type="evidence" value="ECO:0007669"/>
    <property type="project" value="UniProtKB-KW"/>
</dbReference>
<name>A0A670KG62_PODMU</name>
<dbReference type="PANTHER" id="PTHR10633">
    <property type="entry name" value="LEUKEMIA INHIBITORY FACTOR"/>
    <property type="match status" value="1"/>
</dbReference>
<dbReference type="GO" id="GO:0005125">
    <property type="term" value="F:cytokine activity"/>
    <property type="evidence" value="ECO:0007669"/>
    <property type="project" value="UniProtKB-KW"/>
</dbReference>
<dbReference type="SUPFAM" id="SSF47266">
    <property type="entry name" value="4-helical cytokines"/>
    <property type="match status" value="1"/>
</dbReference>
<dbReference type="Pfam" id="PF01291">
    <property type="entry name" value="LIF_OSM"/>
    <property type="match status" value="1"/>
</dbReference>
<dbReference type="GO" id="GO:0008083">
    <property type="term" value="F:growth factor activity"/>
    <property type="evidence" value="ECO:0007669"/>
    <property type="project" value="TreeGrafter"/>
</dbReference>
<dbReference type="OMA" id="QWFPTEN"/>
<dbReference type="GO" id="GO:0048861">
    <property type="term" value="P:leukemia inhibitory factor signaling pathway"/>
    <property type="evidence" value="ECO:0007669"/>
    <property type="project" value="TreeGrafter"/>
</dbReference>
<dbReference type="Gene3D" id="1.20.1250.10">
    <property type="match status" value="1"/>
</dbReference>
<organism evidence="7 8">
    <name type="scientific">Podarcis muralis</name>
    <name type="common">Wall lizard</name>
    <name type="synonym">Lacerta muralis</name>
    <dbReference type="NCBI Taxonomy" id="64176"/>
    <lineage>
        <taxon>Eukaryota</taxon>
        <taxon>Metazoa</taxon>
        <taxon>Chordata</taxon>
        <taxon>Craniata</taxon>
        <taxon>Vertebrata</taxon>
        <taxon>Euteleostomi</taxon>
        <taxon>Lepidosauria</taxon>
        <taxon>Squamata</taxon>
        <taxon>Bifurcata</taxon>
        <taxon>Unidentata</taxon>
        <taxon>Episquamata</taxon>
        <taxon>Laterata</taxon>
        <taxon>Lacertibaenia</taxon>
        <taxon>Lacertidae</taxon>
        <taxon>Podarcis</taxon>
    </lineage>
</organism>
<dbReference type="GeneTree" id="ENSGT00960000189379"/>
<evidence type="ECO:0000313" key="8">
    <source>
        <dbReference type="Proteomes" id="UP000472272"/>
    </source>
</evidence>
<dbReference type="PANTHER" id="PTHR10633:SF0">
    <property type="entry name" value="LEUKEMIA INHIBITORY FACTOR"/>
    <property type="match status" value="1"/>
</dbReference>
<dbReference type="Proteomes" id="UP000472272">
    <property type="component" value="Chromosome 16"/>
</dbReference>
<keyword evidence="8" id="KW-1185">Reference proteome</keyword>
<reference evidence="7 8" key="1">
    <citation type="journal article" date="2019" name="Proc. Natl. Acad. Sci. U.S.A.">
        <title>Regulatory changes in pterin and carotenoid genes underlie balanced color polymorphisms in the wall lizard.</title>
        <authorList>
            <person name="Andrade P."/>
            <person name="Pinho C."/>
            <person name="Perez I de Lanuza G."/>
            <person name="Afonso S."/>
            <person name="Brejcha J."/>
            <person name="Rubin C.J."/>
            <person name="Wallerman O."/>
            <person name="Pereira P."/>
            <person name="Sabatino S.J."/>
            <person name="Bellati A."/>
            <person name="Pellitteri-Rosa D."/>
            <person name="Bosakova Z."/>
            <person name="Bunikis I."/>
            <person name="Carretero M.A."/>
            <person name="Feiner N."/>
            <person name="Marsik P."/>
            <person name="Pauperio F."/>
            <person name="Salvi D."/>
            <person name="Soler L."/>
            <person name="While G.M."/>
            <person name="Uller T."/>
            <person name="Font E."/>
            <person name="Andersson L."/>
            <person name="Carneiro M."/>
        </authorList>
    </citation>
    <scope>NUCLEOTIDE SEQUENCE</scope>
</reference>
<dbReference type="InterPro" id="IPR009079">
    <property type="entry name" value="4_helix_cytokine-like_core"/>
</dbReference>
<keyword evidence="4" id="KW-0964">Secreted</keyword>
<accession>A0A670KG62</accession>